<dbReference type="InterPro" id="IPR028989">
    <property type="entry name" value="RimP_N"/>
</dbReference>
<dbReference type="SUPFAM" id="SSF75420">
    <property type="entry name" value="YhbC-like, N-terminal domain"/>
    <property type="match status" value="1"/>
</dbReference>
<evidence type="ECO:0000259" key="5">
    <source>
        <dbReference type="Pfam" id="PF17384"/>
    </source>
</evidence>
<keyword evidence="7" id="KW-1185">Reference proteome</keyword>
<dbReference type="PANTHER" id="PTHR33867">
    <property type="entry name" value="RIBOSOME MATURATION FACTOR RIMP"/>
    <property type="match status" value="1"/>
</dbReference>
<dbReference type="NCBIfam" id="NF000934">
    <property type="entry name" value="PRK00092.3-1"/>
    <property type="match status" value="1"/>
</dbReference>
<dbReference type="Gene3D" id="3.30.300.70">
    <property type="entry name" value="RimP-like superfamily, N-terminal"/>
    <property type="match status" value="1"/>
</dbReference>
<dbReference type="InterPro" id="IPR028998">
    <property type="entry name" value="RimP_C"/>
</dbReference>
<dbReference type="InterPro" id="IPR036847">
    <property type="entry name" value="RimP_C_sf"/>
</dbReference>
<evidence type="ECO:0000256" key="3">
    <source>
        <dbReference type="HAMAP-Rule" id="MF_01077"/>
    </source>
</evidence>
<dbReference type="PANTHER" id="PTHR33867:SF1">
    <property type="entry name" value="RIBOSOME MATURATION FACTOR RIMP"/>
    <property type="match status" value="1"/>
</dbReference>
<dbReference type="AlphaFoldDB" id="A0A6I1MNC1"/>
<proteinExistence type="inferred from homology"/>
<dbReference type="Gene3D" id="2.30.30.180">
    <property type="entry name" value="Ribosome maturation factor RimP, C-terminal domain"/>
    <property type="match status" value="1"/>
</dbReference>
<evidence type="ECO:0000256" key="1">
    <source>
        <dbReference type="ARBA" id="ARBA00022490"/>
    </source>
</evidence>
<dbReference type="GO" id="GO:0006412">
    <property type="term" value="P:translation"/>
    <property type="evidence" value="ECO:0007669"/>
    <property type="project" value="TreeGrafter"/>
</dbReference>
<dbReference type="CDD" id="cd01734">
    <property type="entry name" value="YlxS_C"/>
    <property type="match status" value="1"/>
</dbReference>
<dbReference type="FunFam" id="3.30.300.70:FF:000001">
    <property type="entry name" value="Ribosome maturation factor RimP"/>
    <property type="match status" value="1"/>
</dbReference>
<evidence type="ECO:0000313" key="6">
    <source>
        <dbReference type="EMBL" id="MPQ42411.1"/>
    </source>
</evidence>
<dbReference type="GO" id="GO:0000028">
    <property type="term" value="P:ribosomal small subunit assembly"/>
    <property type="evidence" value="ECO:0007669"/>
    <property type="project" value="TreeGrafter"/>
</dbReference>
<comment type="function">
    <text evidence="3">Required for maturation of 30S ribosomal subunits.</text>
</comment>
<dbReference type="RefSeq" id="WP_152887012.1">
    <property type="nucleotide sequence ID" value="NZ_WHJC01000006.1"/>
</dbReference>
<gene>
    <name evidence="3 6" type="primary">rimP</name>
    <name evidence="6" type="ORF">GBZ86_01340</name>
</gene>
<dbReference type="Pfam" id="PF02576">
    <property type="entry name" value="RimP_N"/>
    <property type="match status" value="1"/>
</dbReference>
<dbReference type="InterPro" id="IPR035956">
    <property type="entry name" value="RimP_N_sf"/>
</dbReference>
<dbReference type="GO" id="GO:0005829">
    <property type="term" value="C:cytosol"/>
    <property type="evidence" value="ECO:0007669"/>
    <property type="project" value="TreeGrafter"/>
</dbReference>
<name>A0A6I1MNC1_9CLOT</name>
<dbReference type="Pfam" id="PF17384">
    <property type="entry name" value="DUF150_C"/>
    <property type="match status" value="1"/>
</dbReference>
<organism evidence="6 7">
    <name type="scientific">Clostridium tarantellae</name>
    <dbReference type="NCBI Taxonomy" id="39493"/>
    <lineage>
        <taxon>Bacteria</taxon>
        <taxon>Bacillati</taxon>
        <taxon>Bacillota</taxon>
        <taxon>Clostridia</taxon>
        <taxon>Eubacteriales</taxon>
        <taxon>Clostridiaceae</taxon>
        <taxon>Clostridium</taxon>
    </lineage>
</organism>
<feature type="domain" description="Ribosome maturation factor RimP C-terminal" evidence="5">
    <location>
        <begin position="90"/>
        <end position="154"/>
    </location>
</feature>
<protein>
    <recommendedName>
        <fullName evidence="3">Ribosome maturation factor RimP</fullName>
    </recommendedName>
</protein>
<dbReference type="EMBL" id="WHJC01000006">
    <property type="protein sequence ID" value="MPQ42411.1"/>
    <property type="molecule type" value="Genomic_DNA"/>
</dbReference>
<keyword evidence="1 3" id="KW-0963">Cytoplasm</keyword>
<keyword evidence="2 3" id="KW-0690">Ribosome biogenesis</keyword>
<dbReference type="Proteomes" id="UP000430345">
    <property type="component" value="Unassembled WGS sequence"/>
</dbReference>
<sequence length="155" mass="18317">MKKDQLLANIEDLCLPIVENELKYELYHIEYVKENNEYYLRLYIDKPNERISLKDCETVSRRISEMLDEKDPIKDAYYLEVSSPGLNRKLYKDSHFSRYIENEIYIGFTKTIENKKNIKGILKEVNEDNIVVEIEGNNFSVPKCKIKTANLEGEI</sequence>
<evidence type="ECO:0000259" key="4">
    <source>
        <dbReference type="Pfam" id="PF02576"/>
    </source>
</evidence>
<comment type="subcellular location">
    <subcellularLocation>
        <location evidence="3">Cytoplasm</location>
    </subcellularLocation>
</comment>
<accession>A0A6I1MNC1</accession>
<evidence type="ECO:0000313" key="7">
    <source>
        <dbReference type="Proteomes" id="UP000430345"/>
    </source>
</evidence>
<dbReference type="SUPFAM" id="SSF74942">
    <property type="entry name" value="YhbC-like, C-terminal domain"/>
    <property type="match status" value="1"/>
</dbReference>
<dbReference type="InterPro" id="IPR003728">
    <property type="entry name" value="Ribosome_maturation_RimP"/>
</dbReference>
<reference evidence="6 7" key="1">
    <citation type="submission" date="2019-10" db="EMBL/GenBank/DDBJ databases">
        <title>The Genome Sequence of Clostridium tarantellae Isolated from Fish Brain.</title>
        <authorList>
            <person name="Bano L."/>
            <person name="Kiel M."/>
            <person name="Sales G."/>
            <person name="Doxey A.C."/>
            <person name="Mansfield M.J."/>
            <person name="Schiavone M."/>
            <person name="Rossetto O."/>
            <person name="Pirazzini M."/>
            <person name="Dobrindt U."/>
            <person name="Montecucco C."/>
        </authorList>
    </citation>
    <scope>NUCLEOTIDE SEQUENCE [LARGE SCALE GENOMIC DNA]</scope>
    <source>
        <strain evidence="6 7">DSM 3997</strain>
    </source>
</reference>
<comment type="similarity">
    <text evidence="3">Belongs to the RimP family.</text>
</comment>
<feature type="domain" description="Ribosome maturation factor RimP N-terminal" evidence="4">
    <location>
        <begin position="20"/>
        <end position="86"/>
    </location>
</feature>
<evidence type="ECO:0000256" key="2">
    <source>
        <dbReference type="ARBA" id="ARBA00022517"/>
    </source>
</evidence>
<dbReference type="HAMAP" id="MF_01077">
    <property type="entry name" value="RimP"/>
    <property type="match status" value="1"/>
</dbReference>
<comment type="caution">
    <text evidence="6">The sequence shown here is derived from an EMBL/GenBank/DDBJ whole genome shotgun (WGS) entry which is preliminary data.</text>
</comment>
<dbReference type="OrthoDB" id="9805006at2"/>